<dbReference type="Proteomes" id="UP000578531">
    <property type="component" value="Unassembled WGS sequence"/>
</dbReference>
<sequence>MDLYRSISYEERHGEFDDELDADTLLTDLLVVGEVVDEIADDEKEEMLVPALEADVLGMVTAKGEELLRRVCMVIDGRRRFFKNGTLDLHGDLVQTRE</sequence>
<dbReference type="AlphaFoldDB" id="A0A8H6FRD0"/>
<evidence type="ECO:0000313" key="1">
    <source>
        <dbReference type="EMBL" id="KAF6233330.1"/>
    </source>
</evidence>
<keyword evidence="2" id="KW-1185">Reference proteome</keyword>
<reference evidence="1 2" key="1">
    <citation type="journal article" date="2020" name="Genomics">
        <title>Complete, high-quality genomes from long-read metagenomic sequencing of two wolf lichen thalli reveals enigmatic genome architecture.</title>
        <authorList>
            <person name="McKenzie S.K."/>
            <person name="Walston R.F."/>
            <person name="Allen J.L."/>
        </authorList>
    </citation>
    <scope>NUCLEOTIDE SEQUENCE [LARGE SCALE GENOMIC DNA]</scope>
    <source>
        <strain evidence="1">WasteWater2</strain>
    </source>
</reference>
<evidence type="ECO:0000313" key="2">
    <source>
        <dbReference type="Proteomes" id="UP000578531"/>
    </source>
</evidence>
<gene>
    <name evidence="1" type="ORF">HO173_008454</name>
</gene>
<dbReference type="GeneID" id="59290110"/>
<name>A0A8H6FRD0_9LECA</name>
<dbReference type="EMBL" id="JACCJC010000039">
    <property type="protein sequence ID" value="KAF6233330.1"/>
    <property type="molecule type" value="Genomic_DNA"/>
</dbReference>
<protein>
    <submittedName>
        <fullName evidence="1">Uncharacterized protein</fullName>
    </submittedName>
</protein>
<comment type="caution">
    <text evidence="1">The sequence shown here is derived from an EMBL/GenBank/DDBJ whole genome shotgun (WGS) entry which is preliminary data.</text>
</comment>
<organism evidence="1 2">
    <name type="scientific">Letharia columbiana</name>
    <dbReference type="NCBI Taxonomy" id="112416"/>
    <lineage>
        <taxon>Eukaryota</taxon>
        <taxon>Fungi</taxon>
        <taxon>Dikarya</taxon>
        <taxon>Ascomycota</taxon>
        <taxon>Pezizomycotina</taxon>
        <taxon>Lecanoromycetes</taxon>
        <taxon>OSLEUM clade</taxon>
        <taxon>Lecanoromycetidae</taxon>
        <taxon>Lecanorales</taxon>
        <taxon>Lecanorineae</taxon>
        <taxon>Parmeliaceae</taxon>
        <taxon>Letharia</taxon>
    </lineage>
</organism>
<dbReference type="RefSeq" id="XP_037162751.1">
    <property type="nucleotide sequence ID" value="XM_037310354.1"/>
</dbReference>
<proteinExistence type="predicted"/>
<accession>A0A8H6FRD0</accession>